<evidence type="ECO:0000313" key="1">
    <source>
        <dbReference type="EMBL" id="KAG8441710.1"/>
    </source>
</evidence>
<accession>A0A8T2JEI4</accession>
<gene>
    <name evidence="1" type="ORF">GDO86_010773</name>
</gene>
<proteinExistence type="predicted"/>
<sequence length="78" mass="9496">MDKTSHYFQSSKRYFFYIYIFFFFEPPAPPKKIRSGAFHLNLYKPIPLAFIQFQNNLKCYKQPAHETLFYRTDLLCDI</sequence>
<organism evidence="1 2">
    <name type="scientific">Hymenochirus boettgeri</name>
    <name type="common">Congo dwarf clawed frog</name>
    <dbReference type="NCBI Taxonomy" id="247094"/>
    <lineage>
        <taxon>Eukaryota</taxon>
        <taxon>Metazoa</taxon>
        <taxon>Chordata</taxon>
        <taxon>Craniata</taxon>
        <taxon>Vertebrata</taxon>
        <taxon>Euteleostomi</taxon>
        <taxon>Amphibia</taxon>
        <taxon>Batrachia</taxon>
        <taxon>Anura</taxon>
        <taxon>Pipoidea</taxon>
        <taxon>Pipidae</taxon>
        <taxon>Pipinae</taxon>
        <taxon>Hymenochirus</taxon>
    </lineage>
</organism>
<evidence type="ECO:0000313" key="2">
    <source>
        <dbReference type="Proteomes" id="UP000812440"/>
    </source>
</evidence>
<dbReference type="EMBL" id="JAACNH010000005">
    <property type="protein sequence ID" value="KAG8441710.1"/>
    <property type="molecule type" value="Genomic_DNA"/>
</dbReference>
<protein>
    <submittedName>
        <fullName evidence="1">Uncharacterized protein</fullName>
    </submittedName>
</protein>
<keyword evidence="2" id="KW-1185">Reference proteome</keyword>
<dbReference type="AlphaFoldDB" id="A0A8T2JEI4"/>
<comment type="caution">
    <text evidence="1">The sequence shown here is derived from an EMBL/GenBank/DDBJ whole genome shotgun (WGS) entry which is preliminary data.</text>
</comment>
<dbReference type="Proteomes" id="UP000812440">
    <property type="component" value="Chromosome 6"/>
</dbReference>
<reference evidence="1" key="1">
    <citation type="thesis" date="2020" institute="ProQuest LLC" country="789 East Eisenhower Parkway, Ann Arbor, MI, USA">
        <title>Comparative Genomics and Chromosome Evolution.</title>
        <authorList>
            <person name="Mudd A.B."/>
        </authorList>
    </citation>
    <scope>NUCLEOTIDE SEQUENCE</scope>
    <source>
        <strain evidence="1">Female2</strain>
        <tissue evidence="1">Blood</tissue>
    </source>
</reference>
<name>A0A8T2JEI4_9PIPI</name>